<evidence type="ECO:0000313" key="1">
    <source>
        <dbReference type="EMBL" id="GFR27906.1"/>
    </source>
</evidence>
<accession>A0A8X6K2I4</accession>
<sequence>MFLWPDCKWIDLGPHMAFVMVQYPIKSEKCFISTQDMCSETIIYVLLLQQPFTEGPAFLTVIWFQTCMIVYLSVRKSLYIVLLVEVISRTSARVLTWASLLPDAVLHLHVLPLGHSVVFQYREDWLLARRFNYFALCCSNYGGR</sequence>
<protein>
    <submittedName>
        <fullName evidence="1">Uncharacterized protein</fullName>
    </submittedName>
</protein>
<dbReference type="EMBL" id="BMAO01038941">
    <property type="protein sequence ID" value="GFR27906.1"/>
    <property type="molecule type" value="Genomic_DNA"/>
</dbReference>
<organism evidence="1 2">
    <name type="scientific">Trichonephila clavata</name>
    <name type="common">Joro spider</name>
    <name type="synonym">Nephila clavata</name>
    <dbReference type="NCBI Taxonomy" id="2740835"/>
    <lineage>
        <taxon>Eukaryota</taxon>
        <taxon>Metazoa</taxon>
        <taxon>Ecdysozoa</taxon>
        <taxon>Arthropoda</taxon>
        <taxon>Chelicerata</taxon>
        <taxon>Arachnida</taxon>
        <taxon>Araneae</taxon>
        <taxon>Araneomorphae</taxon>
        <taxon>Entelegynae</taxon>
        <taxon>Araneoidea</taxon>
        <taxon>Nephilidae</taxon>
        <taxon>Trichonephila</taxon>
    </lineage>
</organism>
<dbReference type="Proteomes" id="UP000887116">
    <property type="component" value="Unassembled WGS sequence"/>
</dbReference>
<comment type="caution">
    <text evidence="1">The sequence shown here is derived from an EMBL/GenBank/DDBJ whole genome shotgun (WGS) entry which is preliminary data.</text>
</comment>
<name>A0A8X6K2I4_TRICU</name>
<keyword evidence="2" id="KW-1185">Reference proteome</keyword>
<dbReference type="AlphaFoldDB" id="A0A8X6K2I4"/>
<evidence type="ECO:0000313" key="2">
    <source>
        <dbReference type="Proteomes" id="UP000887116"/>
    </source>
</evidence>
<reference evidence="1" key="1">
    <citation type="submission" date="2020-07" db="EMBL/GenBank/DDBJ databases">
        <title>Multicomponent nature underlies the extraordinary mechanical properties of spider dragline silk.</title>
        <authorList>
            <person name="Kono N."/>
            <person name="Nakamura H."/>
            <person name="Mori M."/>
            <person name="Yoshida Y."/>
            <person name="Ohtoshi R."/>
            <person name="Malay A.D."/>
            <person name="Moran D.A.P."/>
            <person name="Tomita M."/>
            <person name="Numata K."/>
            <person name="Arakawa K."/>
        </authorList>
    </citation>
    <scope>NUCLEOTIDE SEQUENCE</scope>
</reference>
<proteinExistence type="predicted"/>
<gene>
    <name evidence="1" type="ORF">TNCT_263611</name>
</gene>